<name>A0A7W9GQ31_9ACTN</name>
<dbReference type="AlphaFoldDB" id="A0A7W9GQ31"/>
<sequence>MPRGVPTAVALIMASSMQALRYKVTLQARHVRL</sequence>
<dbReference type="Proteomes" id="UP000542813">
    <property type="component" value="Unassembled WGS sequence"/>
</dbReference>
<keyword evidence="2" id="KW-1185">Reference proteome</keyword>
<evidence type="ECO:0000313" key="1">
    <source>
        <dbReference type="EMBL" id="MBB5787968.1"/>
    </source>
</evidence>
<accession>A0A7W9GQ31</accession>
<proteinExistence type="predicted"/>
<gene>
    <name evidence="1" type="ORF">HD601_002543</name>
</gene>
<evidence type="ECO:0000313" key="2">
    <source>
        <dbReference type="Proteomes" id="UP000542813"/>
    </source>
</evidence>
<protein>
    <submittedName>
        <fullName evidence="1">Uncharacterized protein</fullName>
    </submittedName>
</protein>
<reference evidence="1 2" key="1">
    <citation type="submission" date="2020-08" db="EMBL/GenBank/DDBJ databases">
        <title>Sequencing the genomes of 1000 actinobacteria strains.</title>
        <authorList>
            <person name="Klenk H.-P."/>
        </authorList>
    </citation>
    <scope>NUCLEOTIDE SEQUENCE [LARGE SCALE GENOMIC DNA]</scope>
    <source>
        <strain evidence="1 2">DSM 102122</strain>
    </source>
</reference>
<comment type="caution">
    <text evidence="1">The sequence shown here is derived from an EMBL/GenBank/DDBJ whole genome shotgun (WGS) entry which is preliminary data.</text>
</comment>
<organism evidence="1 2">
    <name type="scientific">Jiangella mangrovi</name>
    <dbReference type="NCBI Taxonomy" id="1524084"/>
    <lineage>
        <taxon>Bacteria</taxon>
        <taxon>Bacillati</taxon>
        <taxon>Actinomycetota</taxon>
        <taxon>Actinomycetes</taxon>
        <taxon>Jiangellales</taxon>
        <taxon>Jiangellaceae</taxon>
        <taxon>Jiangella</taxon>
    </lineage>
</organism>
<dbReference type="EMBL" id="JACHMM010000001">
    <property type="protein sequence ID" value="MBB5787968.1"/>
    <property type="molecule type" value="Genomic_DNA"/>
</dbReference>